<dbReference type="Pfam" id="PF00884">
    <property type="entry name" value="Sulfatase"/>
    <property type="match status" value="1"/>
</dbReference>
<feature type="chain" id="PRO_5020452459" evidence="5">
    <location>
        <begin position="19"/>
        <end position="511"/>
    </location>
</feature>
<evidence type="ECO:0000256" key="4">
    <source>
        <dbReference type="ARBA" id="ARBA00022837"/>
    </source>
</evidence>
<dbReference type="InterPro" id="IPR017850">
    <property type="entry name" value="Alkaline_phosphatase_core_sf"/>
</dbReference>
<dbReference type="InterPro" id="IPR024607">
    <property type="entry name" value="Sulfatase_CS"/>
</dbReference>
<dbReference type="GO" id="GO:0004065">
    <property type="term" value="F:arylsulfatase activity"/>
    <property type="evidence" value="ECO:0007669"/>
    <property type="project" value="TreeGrafter"/>
</dbReference>
<evidence type="ECO:0000256" key="2">
    <source>
        <dbReference type="ARBA" id="ARBA00022723"/>
    </source>
</evidence>
<keyword evidence="5" id="KW-0732">Signal</keyword>
<organism evidence="7 8">
    <name type="scientific">Prosthecobacter fusiformis</name>
    <dbReference type="NCBI Taxonomy" id="48464"/>
    <lineage>
        <taxon>Bacteria</taxon>
        <taxon>Pseudomonadati</taxon>
        <taxon>Verrucomicrobiota</taxon>
        <taxon>Verrucomicrobiia</taxon>
        <taxon>Verrucomicrobiales</taxon>
        <taxon>Verrucomicrobiaceae</taxon>
        <taxon>Prosthecobacter</taxon>
    </lineage>
</organism>
<proteinExistence type="inferred from homology"/>
<dbReference type="PANTHER" id="PTHR42693">
    <property type="entry name" value="ARYLSULFATASE FAMILY MEMBER"/>
    <property type="match status" value="1"/>
</dbReference>
<protein>
    <submittedName>
        <fullName evidence="7">Arylsulfatase</fullName>
    </submittedName>
</protein>
<dbReference type="GO" id="GO:0046872">
    <property type="term" value="F:metal ion binding"/>
    <property type="evidence" value="ECO:0007669"/>
    <property type="project" value="UniProtKB-KW"/>
</dbReference>
<dbReference type="RefSeq" id="WP_133795874.1">
    <property type="nucleotide sequence ID" value="NZ_SOCA01000004.1"/>
</dbReference>
<dbReference type="OrthoDB" id="279611at2"/>
<dbReference type="Gene3D" id="3.40.720.10">
    <property type="entry name" value="Alkaline Phosphatase, subunit A"/>
    <property type="match status" value="1"/>
</dbReference>
<keyword evidence="3" id="KW-0378">Hydrolase</keyword>
<dbReference type="PANTHER" id="PTHR42693:SF53">
    <property type="entry name" value="ENDO-4-O-SULFATASE"/>
    <property type="match status" value="1"/>
</dbReference>
<evidence type="ECO:0000256" key="1">
    <source>
        <dbReference type="ARBA" id="ARBA00008779"/>
    </source>
</evidence>
<evidence type="ECO:0000256" key="3">
    <source>
        <dbReference type="ARBA" id="ARBA00022801"/>
    </source>
</evidence>
<dbReference type="SUPFAM" id="SSF53649">
    <property type="entry name" value="Alkaline phosphatase-like"/>
    <property type="match status" value="1"/>
</dbReference>
<sequence length="511" mass="56441">MMRRILLTFLCFTSAALAGLSGSKPNILFILTDDQGYGDLSAHGNPILKTPHLDKLRGESVRFADFMVSPTCAPTRSAILTGRHEFRNGITHTILERERLDPKATTIAQVLKGAGYTTGIFGKWHLGDETAYRPTSRGFDEQFIHGGGGIGQSYPGSCGDAPGNTYFDPAILHNNEFVKTKGYCTDVFFAQATRWLESVKGGQPFYCHIATNAPHGPYIARPEDKALYEGKVPDDDVANFFGMIHNIDENVGRLIARLEEWGIAKNTLVVFMNDNGGTAGVKVYNADMRGSKGSPWFGGTRAMSFWRWPGTLAPADCPALTAHVDIFRTWAGLAGATLPPAAEAQAEGRSLLPLLEKPDASWDDRILFSHTGRWQKGTDYNLAKSRNASIRTPQYQLVSEAPRPQPTKAKAKANAAMKQGWQLFDLKADPAQKQNIADQKPEIVQSMLASYDQWWDSLKGQIDLNESAKGPKLNPFAEEYWKQFGGGPTADDFSRMDPEKAWTFENSRKKK</sequence>
<comment type="caution">
    <text evidence="7">The sequence shown here is derived from an EMBL/GenBank/DDBJ whole genome shotgun (WGS) entry which is preliminary data.</text>
</comment>
<dbReference type="CDD" id="cd16146">
    <property type="entry name" value="ARS_like"/>
    <property type="match status" value="1"/>
</dbReference>
<reference evidence="7 8" key="1">
    <citation type="submission" date="2019-03" db="EMBL/GenBank/DDBJ databases">
        <title>Genomic Encyclopedia of Archaeal and Bacterial Type Strains, Phase II (KMG-II): from individual species to whole genera.</title>
        <authorList>
            <person name="Goeker M."/>
        </authorList>
    </citation>
    <scope>NUCLEOTIDE SEQUENCE [LARGE SCALE GENOMIC DNA]</scope>
    <source>
        <strain evidence="7 8">ATCC 25309</strain>
    </source>
</reference>
<dbReference type="InterPro" id="IPR050738">
    <property type="entry name" value="Sulfatase"/>
</dbReference>
<dbReference type="PROSITE" id="PS00523">
    <property type="entry name" value="SULFATASE_1"/>
    <property type="match status" value="1"/>
</dbReference>
<dbReference type="Gene3D" id="3.30.1120.10">
    <property type="match status" value="1"/>
</dbReference>
<accession>A0A4R7S033</accession>
<evidence type="ECO:0000313" key="7">
    <source>
        <dbReference type="EMBL" id="TDU70786.1"/>
    </source>
</evidence>
<evidence type="ECO:0000256" key="5">
    <source>
        <dbReference type="SAM" id="SignalP"/>
    </source>
</evidence>
<feature type="signal peptide" evidence="5">
    <location>
        <begin position="1"/>
        <end position="18"/>
    </location>
</feature>
<keyword evidence="2" id="KW-0479">Metal-binding</keyword>
<gene>
    <name evidence="7" type="ORF">EI77_02835</name>
</gene>
<comment type="similarity">
    <text evidence="1">Belongs to the sulfatase family.</text>
</comment>
<dbReference type="InterPro" id="IPR000917">
    <property type="entry name" value="Sulfatase_N"/>
</dbReference>
<keyword evidence="8" id="KW-1185">Reference proteome</keyword>
<evidence type="ECO:0000313" key="8">
    <source>
        <dbReference type="Proteomes" id="UP000295662"/>
    </source>
</evidence>
<name>A0A4R7S033_9BACT</name>
<dbReference type="Proteomes" id="UP000295662">
    <property type="component" value="Unassembled WGS sequence"/>
</dbReference>
<keyword evidence="4" id="KW-0106">Calcium</keyword>
<evidence type="ECO:0000259" key="6">
    <source>
        <dbReference type="Pfam" id="PF00884"/>
    </source>
</evidence>
<feature type="domain" description="Sulfatase N-terminal" evidence="6">
    <location>
        <begin position="25"/>
        <end position="336"/>
    </location>
</feature>
<dbReference type="AlphaFoldDB" id="A0A4R7S033"/>
<dbReference type="EMBL" id="SOCA01000004">
    <property type="protein sequence ID" value="TDU70786.1"/>
    <property type="molecule type" value="Genomic_DNA"/>
</dbReference>